<feature type="binding site" evidence="3">
    <location>
        <position position="25"/>
    </location>
    <ligand>
        <name>a divalent metal cation</name>
        <dbReference type="ChEBI" id="CHEBI:60240"/>
        <label>1</label>
    </ligand>
</feature>
<dbReference type="InParanoid" id="A0A067R7K6"/>
<evidence type="ECO:0000256" key="2">
    <source>
        <dbReference type="ARBA" id="ARBA00022801"/>
    </source>
</evidence>
<evidence type="ECO:0000256" key="3">
    <source>
        <dbReference type="PIRSR" id="PIRSR601559-52"/>
    </source>
</evidence>
<protein>
    <submittedName>
        <fullName evidence="5">Phosphotriesterase-related protein</fullName>
    </submittedName>
</protein>
<feature type="binding site" evidence="3">
    <location>
        <position position="230"/>
    </location>
    <ligand>
        <name>a divalent metal cation</name>
        <dbReference type="ChEBI" id="CHEBI:60240"/>
        <label>2</label>
    </ligand>
</feature>
<dbReference type="OMA" id="MVKCGFI"/>
<feature type="binding site" evidence="3">
    <location>
        <position position="201"/>
    </location>
    <ligand>
        <name>a divalent metal cation</name>
        <dbReference type="ChEBI" id="CHEBI:60240"/>
        <label>2</label>
    </ligand>
</feature>
<feature type="binding site" evidence="3">
    <location>
        <position position="23"/>
    </location>
    <ligand>
        <name>a divalent metal cation</name>
        <dbReference type="ChEBI" id="CHEBI:60240"/>
        <label>1</label>
    </ligand>
</feature>
<dbReference type="InterPro" id="IPR001559">
    <property type="entry name" value="Phosphotriesterase"/>
</dbReference>
<dbReference type="EMBL" id="KK852649">
    <property type="protein sequence ID" value="KDR19492.1"/>
    <property type="molecule type" value="Genomic_DNA"/>
</dbReference>
<feature type="binding site" evidence="3">
    <location>
        <position position="298"/>
    </location>
    <ligand>
        <name>a divalent metal cation</name>
        <dbReference type="ChEBI" id="CHEBI:60240"/>
        <label>1</label>
    </ligand>
</feature>
<evidence type="ECO:0000256" key="1">
    <source>
        <dbReference type="ARBA" id="ARBA00022723"/>
    </source>
</evidence>
<accession>A0A067R7K6</accession>
<name>A0A067R7K6_ZOONE</name>
<keyword evidence="2" id="KW-0378">Hydrolase</keyword>
<keyword evidence="6" id="KW-1185">Reference proteome</keyword>
<dbReference type="PROSITE" id="PS51347">
    <property type="entry name" value="PHOSPHOTRIESTERASE_2"/>
    <property type="match status" value="1"/>
</dbReference>
<comment type="caution">
    <text evidence="4">Lacks conserved residue(s) required for the propagation of feature annotation.</text>
</comment>
<dbReference type="eggNOG" id="ENOG502QQQR">
    <property type="taxonomic scope" value="Eukaryota"/>
</dbReference>
<dbReference type="AlphaFoldDB" id="A0A067R7K6"/>
<dbReference type="SUPFAM" id="SSF51556">
    <property type="entry name" value="Metallo-dependent hydrolases"/>
    <property type="match status" value="1"/>
</dbReference>
<dbReference type="GO" id="GO:0016787">
    <property type="term" value="F:hydrolase activity"/>
    <property type="evidence" value="ECO:0007669"/>
    <property type="project" value="UniProtKB-KW"/>
</dbReference>
<dbReference type="FunCoup" id="A0A067R7K6">
    <property type="interactions" value="2"/>
</dbReference>
<dbReference type="InterPro" id="IPR032466">
    <property type="entry name" value="Metal_Hydrolase"/>
</dbReference>
<dbReference type="Pfam" id="PF02126">
    <property type="entry name" value="PTE"/>
    <property type="match status" value="1"/>
</dbReference>
<gene>
    <name evidence="5" type="ORF">L798_06535</name>
</gene>
<reference evidence="5 6" key="1">
    <citation type="journal article" date="2014" name="Nat. Commun.">
        <title>Molecular traces of alternative social organization in a termite genome.</title>
        <authorList>
            <person name="Terrapon N."/>
            <person name="Li C."/>
            <person name="Robertson H.M."/>
            <person name="Ji L."/>
            <person name="Meng X."/>
            <person name="Booth W."/>
            <person name="Chen Z."/>
            <person name="Childers C.P."/>
            <person name="Glastad K.M."/>
            <person name="Gokhale K."/>
            <person name="Gowin J."/>
            <person name="Gronenberg W."/>
            <person name="Hermansen R.A."/>
            <person name="Hu H."/>
            <person name="Hunt B.G."/>
            <person name="Huylmans A.K."/>
            <person name="Khalil S.M."/>
            <person name="Mitchell R.D."/>
            <person name="Munoz-Torres M.C."/>
            <person name="Mustard J.A."/>
            <person name="Pan H."/>
            <person name="Reese J.T."/>
            <person name="Scharf M.E."/>
            <person name="Sun F."/>
            <person name="Vogel H."/>
            <person name="Xiao J."/>
            <person name="Yang W."/>
            <person name="Yang Z."/>
            <person name="Yang Z."/>
            <person name="Zhou J."/>
            <person name="Zhu J."/>
            <person name="Brent C.S."/>
            <person name="Elsik C.G."/>
            <person name="Goodisman M.A."/>
            <person name="Liberles D.A."/>
            <person name="Roe R.M."/>
            <person name="Vargo E.L."/>
            <person name="Vilcinskas A."/>
            <person name="Wang J."/>
            <person name="Bornberg-Bauer E."/>
            <person name="Korb J."/>
            <person name="Zhang G."/>
            <person name="Liebig J."/>
        </authorList>
    </citation>
    <scope>NUCLEOTIDE SEQUENCE [LARGE SCALE GENOMIC DNA]</scope>
    <source>
        <tissue evidence="5">Whole organism</tissue>
    </source>
</reference>
<evidence type="ECO:0000313" key="5">
    <source>
        <dbReference type="EMBL" id="KDR19492.1"/>
    </source>
</evidence>
<evidence type="ECO:0000256" key="4">
    <source>
        <dbReference type="PROSITE-ProRule" id="PRU00679"/>
    </source>
</evidence>
<keyword evidence="1 3" id="KW-0479">Metal-binding</keyword>
<dbReference type="PANTHER" id="PTHR10819:SF3">
    <property type="entry name" value="PHOSPHOTRIESTERASE-RELATED PROTEIN"/>
    <property type="match status" value="1"/>
</dbReference>
<comment type="cofactor">
    <cofactor evidence="3">
        <name>a divalent metal cation</name>
        <dbReference type="ChEBI" id="CHEBI:60240"/>
    </cofactor>
    <text evidence="3">Binds 2 divalent metal cations per subunit.</text>
</comment>
<dbReference type="Gene3D" id="3.20.20.140">
    <property type="entry name" value="Metal-dependent hydrolases"/>
    <property type="match status" value="1"/>
</dbReference>
<proteinExistence type="inferred from homology"/>
<organism evidence="5 6">
    <name type="scientific">Zootermopsis nevadensis</name>
    <name type="common">Dampwood termite</name>
    <dbReference type="NCBI Taxonomy" id="136037"/>
    <lineage>
        <taxon>Eukaryota</taxon>
        <taxon>Metazoa</taxon>
        <taxon>Ecdysozoa</taxon>
        <taxon>Arthropoda</taxon>
        <taxon>Hexapoda</taxon>
        <taxon>Insecta</taxon>
        <taxon>Pterygota</taxon>
        <taxon>Neoptera</taxon>
        <taxon>Polyneoptera</taxon>
        <taxon>Dictyoptera</taxon>
        <taxon>Blattodea</taxon>
        <taxon>Blattoidea</taxon>
        <taxon>Termitoidae</taxon>
        <taxon>Termopsidae</taxon>
        <taxon>Zootermopsis</taxon>
    </lineage>
</organism>
<dbReference type="Proteomes" id="UP000027135">
    <property type="component" value="Unassembled WGS sequence"/>
</dbReference>
<sequence>MGSKIHTVLGSISPEELGRTLTHEHFSMDFQQLYVEPPKELKSFFENKISLDNVGFIKQYPYSSKYNCLFNDAETHAAVLYDMTLYKQFGGGSVVENSSHGLQRNVKFMKEVSQKTGVHVIAGTGHYISYVQPPSVLKLSQENMYNLMLKELTDGCEDQPDVKCGFIGEVGSGWPLHDFERRAIIATGEVQAHLGCPVSFHPGRHPEAPFEIIRLFQEAGGNVKKTVMSHLDRTIIKSEDLLEFSNLGTYCQFDLFGIECSLYQMSPTVDMPSDAQRMDKVVSLIEAGKEDRILLAHDIHTKHRLVRFFGLKTKITDSFWFISLSVLSQRYIVLELTNETHVFNFPDQIWWSRIFTYSQQRLTKNADKRNLSGDN</sequence>
<dbReference type="STRING" id="136037.A0A067R7K6"/>
<evidence type="ECO:0000313" key="6">
    <source>
        <dbReference type="Proteomes" id="UP000027135"/>
    </source>
</evidence>
<dbReference type="PANTHER" id="PTHR10819">
    <property type="entry name" value="PHOSPHOTRIESTERASE-RELATED"/>
    <property type="match status" value="1"/>
</dbReference>
<feature type="binding site" evidence="3">
    <location>
        <position position="169"/>
    </location>
    <ligand>
        <name>a divalent metal cation</name>
        <dbReference type="ChEBI" id="CHEBI:60240"/>
        <label>2</label>
    </ligand>
</feature>
<feature type="binding site" evidence="3">
    <location>
        <position position="169"/>
    </location>
    <ligand>
        <name>a divalent metal cation</name>
        <dbReference type="ChEBI" id="CHEBI:60240"/>
        <label>1</label>
    </ligand>
</feature>
<dbReference type="GO" id="GO:0008270">
    <property type="term" value="F:zinc ion binding"/>
    <property type="evidence" value="ECO:0007669"/>
    <property type="project" value="InterPro"/>
</dbReference>
<comment type="similarity">
    <text evidence="4">Belongs to the metallo-dependent hydrolases superfamily. Phosphotriesterase family.</text>
</comment>